<dbReference type="AlphaFoldDB" id="A0A2Z6PJ22"/>
<evidence type="ECO:0008006" key="6">
    <source>
        <dbReference type="Google" id="ProtNLM"/>
    </source>
</evidence>
<dbReference type="PANTHER" id="PTHR47074:SF48">
    <property type="entry name" value="POLYNUCLEOTIDYL TRANSFERASE, RIBONUCLEASE H-LIKE SUPERFAMILY PROTEIN"/>
    <property type="match status" value="1"/>
</dbReference>
<evidence type="ECO:0000259" key="2">
    <source>
        <dbReference type="Pfam" id="PF10536"/>
    </source>
</evidence>
<evidence type="ECO:0000313" key="5">
    <source>
        <dbReference type="Proteomes" id="UP000242715"/>
    </source>
</evidence>
<keyword evidence="5" id="KW-1185">Reference proteome</keyword>
<proteinExistence type="predicted"/>
<dbReference type="Pfam" id="PF10536">
    <property type="entry name" value="PMD"/>
    <property type="match status" value="1"/>
</dbReference>
<dbReference type="InterPro" id="IPR052929">
    <property type="entry name" value="RNase_H-like_EbsB-rel"/>
</dbReference>
<evidence type="ECO:0000313" key="4">
    <source>
        <dbReference type="EMBL" id="GAU50345.1"/>
    </source>
</evidence>
<dbReference type="InterPro" id="IPR012337">
    <property type="entry name" value="RNaseH-like_sf"/>
</dbReference>
<dbReference type="Gene3D" id="3.30.420.10">
    <property type="entry name" value="Ribonuclease H-like superfamily/Ribonuclease H"/>
    <property type="match status" value="1"/>
</dbReference>
<feature type="domain" description="Aminotransferase-like plant mobile" evidence="2">
    <location>
        <begin position="377"/>
        <end position="421"/>
    </location>
</feature>
<protein>
    <recommendedName>
        <fullName evidence="6">RNase H type-1 domain-containing protein</fullName>
    </recommendedName>
</protein>
<evidence type="ECO:0000256" key="1">
    <source>
        <dbReference type="SAM" id="MobiDB-lite"/>
    </source>
</evidence>
<dbReference type="InterPro" id="IPR036397">
    <property type="entry name" value="RNaseH_sf"/>
</dbReference>
<dbReference type="CDD" id="cd06222">
    <property type="entry name" value="RNase_H_like"/>
    <property type="match status" value="1"/>
</dbReference>
<dbReference type="GO" id="GO:0004523">
    <property type="term" value="F:RNA-DNA hybrid ribonuclease activity"/>
    <property type="evidence" value="ECO:0007669"/>
    <property type="project" value="InterPro"/>
</dbReference>
<feature type="domain" description="RNase H type-1" evidence="3">
    <location>
        <begin position="120"/>
        <end position="234"/>
    </location>
</feature>
<organism evidence="4 5">
    <name type="scientific">Trifolium subterraneum</name>
    <name type="common">Subterranean clover</name>
    <dbReference type="NCBI Taxonomy" id="3900"/>
    <lineage>
        <taxon>Eukaryota</taxon>
        <taxon>Viridiplantae</taxon>
        <taxon>Streptophyta</taxon>
        <taxon>Embryophyta</taxon>
        <taxon>Tracheophyta</taxon>
        <taxon>Spermatophyta</taxon>
        <taxon>Magnoliopsida</taxon>
        <taxon>eudicotyledons</taxon>
        <taxon>Gunneridae</taxon>
        <taxon>Pentapetalae</taxon>
        <taxon>rosids</taxon>
        <taxon>fabids</taxon>
        <taxon>Fabales</taxon>
        <taxon>Fabaceae</taxon>
        <taxon>Papilionoideae</taxon>
        <taxon>50 kb inversion clade</taxon>
        <taxon>NPAAA clade</taxon>
        <taxon>Hologalegina</taxon>
        <taxon>IRL clade</taxon>
        <taxon>Trifolieae</taxon>
        <taxon>Trifolium</taxon>
    </lineage>
</organism>
<dbReference type="Pfam" id="PF13456">
    <property type="entry name" value="RVT_3"/>
    <property type="match status" value="1"/>
</dbReference>
<feature type="region of interest" description="Disordered" evidence="1">
    <location>
        <begin position="238"/>
        <end position="346"/>
    </location>
</feature>
<reference evidence="5" key="1">
    <citation type="journal article" date="2017" name="Front. Plant Sci.">
        <title>Climate Clever Clovers: New Paradigm to Reduce the Environmental Footprint of Ruminants by Breeding Low Methanogenic Forages Utilizing Haplotype Variation.</title>
        <authorList>
            <person name="Kaur P."/>
            <person name="Appels R."/>
            <person name="Bayer P.E."/>
            <person name="Keeble-Gagnere G."/>
            <person name="Wang J."/>
            <person name="Hirakawa H."/>
            <person name="Shirasawa K."/>
            <person name="Vercoe P."/>
            <person name="Stefanova K."/>
            <person name="Durmic Z."/>
            <person name="Nichols P."/>
            <person name="Revell C."/>
            <person name="Isobe S.N."/>
            <person name="Edwards D."/>
            <person name="Erskine W."/>
        </authorList>
    </citation>
    <scope>NUCLEOTIDE SEQUENCE [LARGE SCALE GENOMIC DNA]</scope>
    <source>
        <strain evidence="5">cv. Daliak</strain>
    </source>
</reference>
<dbReference type="SUPFAM" id="SSF53098">
    <property type="entry name" value="Ribonuclease H-like"/>
    <property type="match status" value="1"/>
</dbReference>
<dbReference type="InterPro" id="IPR044730">
    <property type="entry name" value="RNase_H-like_dom_plant"/>
</dbReference>
<name>A0A2Z6PJ22_TRISU</name>
<dbReference type="GO" id="GO:0003676">
    <property type="term" value="F:nucleic acid binding"/>
    <property type="evidence" value="ECO:0007669"/>
    <property type="project" value="InterPro"/>
</dbReference>
<dbReference type="EMBL" id="DF974745">
    <property type="protein sequence ID" value="GAU50345.1"/>
    <property type="molecule type" value="Genomic_DNA"/>
</dbReference>
<gene>
    <name evidence="4" type="ORF">TSUD_409300</name>
</gene>
<feature type="compositionally biased region" description="Acidic residues" evidence="1">
    <location>
        <begin position="324"/>
        <end position="346"/>
    </location>
</feature>
<feature type="compositionally biased region" description="Basic and acidic residues" evidence="1">
    <location>
        <begin position="278"/>
        <end position="289"/>
    </location>
</feature>
<dbReference type="OrthoDB" id="1379082at2759"/>
<accession>A0A2Z6PJ22</accession>
<sequence>MATKRIVVLENNQIKVNLPNSDSLFKDELGIDPLIIAYRDKHKSRDCEDEYEDVHVDVDDGDGWGTDVDDDHADDECRIPPNITLYDWRAVNTVRTGVKSQQVRYESRWKKPSSGRMKCNIDASFSSLNNRVGIGVCIRDEFGAYVLAKYEQFTPLCDVRIGEAFGLLSALNWVHELNLGPVDFELDSKIVVDSFHSNKCDVTELGDIISHCKRLFSTYYKNSSVEFIKRQANEWRSQDSGLRGADIQTQTTKTTHILKRKGQGCSIASKGPTSSVHRQKDKELEEVGGHKKRRCGPQQQAQSEPEPTAEPIVELQADPIPDSEKDEDVESLGEEDFADDEGEEEEIVAGEEEDVVAAYAIDWFGGPRLASTGYQHLDSCLISAFAERWHEETSSFHMPVGENTVTLNDVSCLLHLPLEGRLLDHSSISKVDGIDLMVNLL</sequence>
<evidence type="ECO:0000259" key="3">
    <source>
        <dbReference type="Pfam" id="PF13456"/>
    </source>
</evidence>
<dbReference type="InterPro" id="IPR002156">
    <property type="entry name" value="RNaseH_domain"/>
</dbReference>
<dbReference type="InterPro" id="IPR019557">
    <property type="entry name" value="AminoTfrase-like_pln_mobile"/>
</dbReference>
<dbReference type="PANTHER" id="PTHR47074">
    <property type="entry name" value="BNAC02G40300D PROTEIN"/>
    <property type="match status" value="1"/>
</dbReference>
<dbReference type="Proteomes" id="UP000242715">
    <property type="component" value="Unassembled WGS sequence"/>
</dbReference>